<evidence type="ECO:0000256" key="1">
    <source>
        <dbReference type="SAM" id="Coils"/>
    </source>
</evidence>
<dbReference type="AlphaFoldDB" id="A0A381UD90"/>
<reference evidence="2" key="1">
    <citation type="submission" date="2018-05" db="EMBL/GenBank/DDBJ databases">
        <authorList>
            <person name="Lanie J.A."/>
            <person name="Ng W.-L."/>
            <person name="Kazmierczak K.M."/>
            <person name="Andrzejewski T.M."/>
            <person name="Davidsen T.M."/>
            <person name="Wayne K.J."/>
            <person name="Tettelin H."/>
            <person name="Glass J.I."/>
            <person name="Rusch D."/>
            <person name="Podicherti R."/>
            <person name="Tsui H.-C.T."/>
            <person name="Winkler M.E."/>
        </authorList>
    </citation>
    <scope>NUCLEOTIDE SEQUENCE</scope>
</reference>
<evidence type="ECO:0000313" key="2">
    <source>
        <dbReference type="EMBL" id="SVA25711.1"/>
    </source>
</evidence>
<evidence type="ECO:0008006" key="3">
    <source>
        <dbReference type="Google" id="ProtNLM"/>
    </source>
</evidence>
<dbReference type="EMBL" id="UINC01006138">
    <property type="protein sequence ID" value="SVA25711.1"/>
    <property type="molecule type" value="Genomic_DNA"/>
</dbReference>
<proteinExistence type="predicted"/>
<organism evidence="2">
    <name type="scientific">marine metagenome</name>
    <dbReference type="NCBI Taxonomy" id="408172"/>
    <lineage>
        <taxon>unclassified sequences</taxon>
        <taxon>metagenomes</taxon>
        <taxon>ecological metagenomes</taxon>
    </lineage>
</organism>
<sequence>MVFMFDTEKMLEQQLKEVEQWHEELPQESSSESVDFPALVSTQHQVNFELWHQEDLARDPEVSDTKIAAVKRAIDVLNQRRNDLIEQLDQFLVNVMGSKKVKNSADLELNSETPGSIIDRLSINALKIFHMDEEIQREDAAESHRIKCSGKLSVLQEQRQDLGQCLVKLLADLSTGKKRLKVYQQLKMYNDESLNPVLYQKVESK</sequence>
<gene>
    <name evidence="2" type="ORF">METZ01_LOCUS78565</name>
</gene>
<dbReference type="InterPro" id="IPR025350">
    <property type="entry name" value="DUF4254"/>
</dbReference>
<accession>A0A381UD90</accession>
<feature type="coiled-coil region" evidence="1">
    <location>
        <begin position="67"/>
        <end position="94"/>
    </location>
</feature>
<dbReference type="Pfam" id="PF14063">
    <property type="entry name" value="DUF4254"/>
    <property type="match status" value="1"/>
</dbReference>
<keyword evidence="1" id="KW-0175">Coiled coil</keyword>
<name>A0A381UD90_9ZZZZ</name>
<protein>
    <recommendedName>
        <fullName evidence="3">DUF4254 domain-containing protein</fullName>
    </recommendedName>
</protein>